<protein>
    <submittedName>
        <fullName evidence="1">Uncharacterized protein</fullName>
    </submittedName>
</protein>
<name>A0A1F5FEF7_9BACT</name>
<gene>
    <name evidence="1" type="ORF">A2368_03560</name>
</gene>
<sequence>MIAVSNAVGVYNSINSHFFQLLGGDQVDTTEQKRSASLWITHTDDSVEIVTFDEATIEYELTVSGILTVRWVSDDDCGFVTRENVARVDLGPRSLMDRLTEKSGNQ</sequence>
<comment type="caution">
    <text evidence="1">The sequence shown here is derived from an EMBL/GenBank/DDBJ whole genome shotgun (WGS) entry which is preliminary data.</text>
</comment>
<proteinExistence type="predicted"/>
<reference evidence="1 2" key="1">
    <citation type="journal article" date="2016" name="Nat. Commun.">
        <title>Thousands of microbial genomes shed light on interconnected biogeochemical processes in an aquifer system.</title>
        <authorList>
            <person name="Anantharaman K."/>
            <person name="Brown C.T."/>
            <person name="Hug L.A."/>
            <person name="Sharon I."/>
            <person name="Castelle C.J."/>
            <person name="Probst A.J."/>
            <person name="Thomas B.C."/>
            <person name="Singh A."/>
            <person name="Wilkins M.J."/>
            <person name="Karaoz U."/>
            <person name="Brodie E.L."/>
            <person name="Williams K.H."/>
            <person name="Hubbard S.S."/>
            <person name="Banfield J.F."/>
        </authorList>
    </citation>
    <scope>NUCLEOTIDE SEQUENCE [LARGE SCALE GENOMIC DNA]</scope>
</reference>
<dbReference type="AlphaFoldDB" id="A0A1F5FEF7"/>
<dbReference type="Proteomes" id="UP000176682">
    <property type="component" value="Unassembled WGS sequence"/>
</dbReference>
<organism evidence="1 2">
    <name type="scientific">Candidatus Collierbacteria bacterium RIFOXYB1_FULL_49_13</name>
    <dbReference type="NCBI Taxonomy" id="1817728"/>
    <lineage>
        <taxon>Bacteria</taxon>
        <taxon>Candidatus Collieribacteriota</taxon>
    </lineage>
</organism>
<accession>A0A1F5FEF7</accession>
<evidence type="ECO:0000313" key="2">
    <source>
        <dbReference type="Proteomes" id="UP000176682"/>
    </source>
</evidence>
<dbReference type="EMBL" id="MFAM01000064">
    <property type="protein sequence ID" value="OGD78075.1"/>
    <property type="molecule type" value="Genomic_DNA"/>
</dbReference>
<evidence type="ECO:0000313" key="1">
    <source>
        <dbReference type="EMBL" id="OGD78075.1"/>
    </source>
</evidence>